<dbReference type="OMA" id="CCKATEY"/>
<organism evidence="3">
    <name type="scientific">Caenorhabditis brenneri</name>
    <name type="common">Nematode worm</name>
    <dbReference type="NCBI Taxonomy" id="135651"/>
    <lineage>
        <taxon>Eukaryota</taxon>
        <taxon>Metazoa</taxon>
        <taxon>Ecdysozoa</taxon>
        <taxon>Nematoda</taxon>
        <taxon>Chromadorea</taxon>
        <taxon>Rhabditida</taxon>
        <taxon>Rhabditina</taxon>
        <taxon>Rhabditomorpha</taxon>
        <taxon>Rhabditoidea</taxon>
        <taxon>Rhabditidae</taxon>
        <taxon>Peloderinae</taxon>
        <taxon>Caenorhabditis</taxon>
    </lineage>
</organism>
<dbReference type="InParanoid" id="G0NCA5"/>
<name>G0NCA5_CAEBE</name>
<dbReference type="OrthoDB" id="5861695at2759"/>
<dbReference type="STRING" id="135651.G0NCA5"/>
<keyword evidence="3" id="KW-1185">Reference proteome</keyword>
<gene>
    <name evidence="2" type="ORF">CAEBREN_16323</name>
</gene>
<dbReference type="Proteomes" id="UP000008068">
    <property type="component" value="Unassembled WGS sequence"/>
</dbReference>
<dbReference type="AlphaFoldDB" id="G0NCA5"/>
<reference evidence="3" key="1">
    <citation type="submission" date="2011-07" db="EMBL/GenBank/DDBJ databases">
        <authorList>
            <consortium name="Caenorhabditis brenneri Sequencing and Analysis Consortium"/>
            <person name="Wilson R.K."/>
        </authorList>
    </citation>
    <scope>NUCLEOTIDE SEQUENCE [LARGE SCALE GENOMIC DNA]</scope>
    <source>
        <strain evidence="3">PB2801</strain>
    </source>
</reference>
<dbReference type="HOGENOM" id="CLU_098771_0_0_1"/>
<dbReference type="PANTHER" id="PTHR21724">
    <property type="entry name" value="SHKT DOMAIN-CONTAINING PROTEIN"/>
    <property type="match status" value="1"/>
</dbReference>
<protein>
    <recommendedName>
        <fullName evidence="1">ShKT domain-containing protein</fullName>
    </recommendedName>
</protein>
<evidence type="ECO:0000313" key="3">
    <source>
        <dbReference type="Proteomes" id="UP000008068"/>
    </source>
</evidence>
<dbReference type="InterPro" id="IPR003582">
    <property type="entry name" value="ShKT_dom"/>
</dbReference>
<feature type="domain" description="ShKT" evidence="1">
    <location>
        <begin position="146"/>
        <end position="182"/>
    </location>
</feature>
<dbReference type="PANTHER" id="PTHR21724:SF43">
    <property type="entry name" value="SHKT DOMAIN-CONTAINING PROTEIN"/>
    <property type="match status" value="1"/>
</dbReference>
<dbReference type="Pfam" id="PF01549">
    <property type="entry name" value="ShK"/>
    <property type="match status" value="2"/>
</dbReference>
<dbReference type="EMBL" id="GL379861">
    <property type="protein sequence ID" value="EGT57341.1"/>
    <property type="molecule type" value="Genomic_DNA"/>
</dbReference>
<evidence type="ECO:0000259" key="1">
    <source>
        <dbReference type="SMART" id="SM00254"/>
    </source>
</evidence>
<dbReference type="SMART" id="SM00254">
    <property type="entry name" value="ShKT"/>
    <property type="match status" value="2"/>
</dbReference>
<dbReference type="eggNOG" id="ENOG502THZM">
    <property type="taxonomic scope" value="Eukaryota"/>
</dbReference>
<feature type="domain" description="ShKT" evidence="1">
    <location>
        <begin position="89"/>
        <end position="143"/>
    </location>
</feature>
<proteinExistence type="predicted"/>
<evidence type="ECO:0000313" key="2">
    <source>
        <dbReference type="EMBL" id="EGT57341.1"/>
    </source>
</evidence>
<sequence>MGQDLNQECMVMDPTLNKMVYSPLATQCENKNSDLICEMIMGSVNVTTGSSGPRASNCYKGYGEDGKLREYPQIKQDAITYCLKKCGYCCISSAFSCKWTIPEGYTPEIEQICKEATQDQCRFSITNRPIYARYCPNTCGFCTMNSCIDAVSVCDKDPLICTAPELKEFAEKYCQRSCGFCTK</sequence>
<dbReference type="FunCoup" id="G0NCA5">
    <property type="interactions" value="233"/>
</dbReference>
<accession>G0NCA5</accession>